<dbReference type="AlphaFoldDB" id="F4Q4P8"/>
<protein>
    <recommendedName>
        <fullName evidence="4">Transmembrane protein</fullName>
    </recommendedName>
</protein>
<accession>F4Q4P8</accession>
<feature type="transmembrane region" description="Helical" evidence="1">
    <location>
        <begin position="37"/>
        <end position="57"/>
    </location>
</feature>
<keyword evidence="3" id="KW-1185">Reference proteome</keyword>
<organism evidence="2 3">
    <name type="scientific">Cavenderia fasciculata</name>
    <name type="common">Slime mold</name>
    <name type="synonym">Dictyostelium fasciculatum</name>
    <dbReference type="NCBI Taxonomy" id="261658"/>
    <lineage>
        <taxon>Eukaryota</taxon>
        <taxon>Amoebozoa</taxon>
        <taxon>Evosea</taxon>
        <taxon>Eumycetozoa</taxon>
        <taxon>Dictyostelia</taxon>
        <taxon>Acytosteliales</taxon>
        <taxon>Cavenderiaceae</taxon>
        <taxon>Cavenderia</taxon>
    </lineage>
</organism>
<dbReference type="Proteomes" id="UP000007797">
    <property type="component" value="Unassembled WGS sequence"/>
</dbReference>
<proteinExistence type="predicted"/>
<name>F4Q4P8_CACFS</name>
<gene>
    <name evidence="2" type="ORF">DFA_08038</name>
</gene>
<evidence type="ECO:0000313" key="3">
    <source>
        <dbReference type="Proteomes" id="UP000007797"/>
    </source>
</evidence>
<keyword evidence="1" id="KW-1133">Transmembrane helix</keyword>
<dbReference type="KEGG" id="dfa:DFA_08038"/>
<evidence type="ECO:0000256" key="1">
    <source>
        <dbReference type="SAM" id="Phobius"/>
    </source>
</evidence>
<keyword evidence="1" id="KW-0812">Transmembrane</keyword>
<sequence>MTDISLSLSIDIDKYKELISIGLKSILSRTYSKYDKILFVGSLALPFLINLPIYGIIPNNQDKKIESFYNQGIEKILNVYNEIQTNNRIMITSDIKDMATLAEKSNKLCRILGQRDVVLMLLRIILGAEEIWESSYSHQAPLTEQSIHQIYTHLDNDNIVLDCTDLLNHILPFVSDIPFDLFYHIINYHPLTPSSYRLACAVLRTMTLKRSTIPSFVSVGMIDIVGFYLGNQFKSEYSQLQDYWLQVSQILYKDRHFKSLPLEDQSFIEEYYKMGRFRLWLPKELRLPPIGTLYETLSDAFGYYQGWLNGTTLFVDNIYSNNLFSDWIYRRLDSTLSRYLVCSLFASSLSFYFTFLLSPKGKIYYISSAIISMIISLYQDKLIAHQKTSGPLYKAFKQRFQTPVNQNDRFFENLNQQNIIYNKSDILNYQF</sequence>
<evidence type="ECO:0008006" key="4">
    <source>
        <dbReference type="Google" id="ProtNLM"/>
    </source>
</evidence>
<evidence type="ECO:0000313" key="2">
    <source>
        <dbReference type="EMBL" id="EGG17057.1"/>
    </source>
</evidence>
<feature type="transmembrane region" description="Helical" evidence="1">
    <location>
        <begin position="363"/>
        <end position="379"/>
    </location>
</feature>
<feature type="transmembrane region" description="Helical" evidence="1">
    <location>
        <begin position="339"/>
        <end position="357"/>
    </location>
</feature>
<dbReference type="GeneID" id="14869145"/>
<keyword evidence="1" id="KW-0472">Membrane</keyword>
<dbReference type="EMBL" id="GL883021">
    <property type="protein sequence ID" value="EGG17057.1"/>
    <property type="molecule type" value="Genomic_DNA"/>
</dbReference>
<dbReference type="RefSeq" id="XP_004355541.1">
    <property type="nucleotide sequence ID" value="XM_004355488.1"/>
</dbReference>
<reference evidence="3" key="1">
    <citation type="journal article" date="2011" name="Genome Res.">
        <title>Phylogeny-wide analysis of social amoeba genomes highlights ancient origins for complex intercellular communication.</title>
        <authorList>
            <person name="Heidel A.J."/>
            <person name="Lawal H.M."/>
            <person name="Felder M."/>
            <person name="Schilde C."/>
            <person name="Helps N.R."/>
            <person name="Tunggal B."/>
            <person name="Rivero F."/>
            <person name="John U."/>
            <person name="Schleicher M."/>
            <person name="Eichinger L."/>
            <person name="Platzer M."/>
            <person name="Noegel A.A."/>
            <person name="Schaap P."/>
            <person name="Gloeckner G."/>
        </authorList>
    </citation>
    <scope>NUCLEOTIDE SEQUENCE [LARGE SCALE GENOMIC DNA]</scope>
    <source>
        <strain evidence="3">SH3</strain>
    </source>
</reference>